<feature type="compositionally biased region" description="Basic and acidic residues" evidence="1">
    <location>
        <begin position="255"/>
        <end position="264"/>
    </location>
</feature>
<organism evidence="2 3">
    <name type="scientific">Lophium mytilinum</name>
    <dbReference type="NCBI Taxonomy" id="390894"/>
    <lineage>
        <taxon>Eukaryota</taxon>
        <taxon>Fungi</taxon>
        <taxon>Dikarya</taxon>
        <taxon>Ascomycota</taxon>
        <taxon>Pezizomycotina</taxon>
        <taxon>Dothideomycetes</taxon>
        <taxon>Pleosporomycetidae</taxon>
        <taxon>Mytilinidiales</taxon>
        <taxon>Mytilinidiaceae</taxon>
        <taxon>Lophium</taxon>
    </lineage>
</organism>
<sequence length="344" mass="38878">MPMEKAPPKYWTCCQSQVDSLATPTDRLIAPLIHLSELGCRISDTFSYDDIENAVLCGEMILELTAPNFRTELDRLRTSVPAAAKDNREKLRAAIHRIEMWIHEIALHAQLWDEPNSPNIGSPLKPPRLEMLYRSLTAMETYCNLLVETPQESIYHFAIPTWAGWVYAAVIACRVVFLEVHELRHSSNYIMVHDRNPMALANETEAQRLLNLVYQKLSDLTLAADDMTGADSDHFFRIACLQKKVLDGFERRGREKMASARKPDAPSSTNDVPHPQFAAHPVYTAGEYAAREFEIRWSPADTSHATSQLEGVSTGHSLPLSDPGIFFDDTVWDMMMDDFSMPAI</sequence>
<reference evidence="2" key="1">
    <citation type="journal article" date="2020" name="Stud. Mycol.">
        <title>101 Dothideomycetes genomes: a test case for predicting lifestyles and emergence of pathogens.</title>
        <authorList>
            <person name="Haridas S."/>
            <person name="Albert R."/>
            <person name="Binder M."/>
            <person name="Bloem J."/>
            <person name="Labutti K."/>
            <person name="Salamov A."/>
            <person name="Andreopoulos B."/>
            <person name="Baker S."/>
            <person name="Barry K."/>
            <person name="Bills G."/>
            <person name="Bluhm B."/>
            <person name="Cannon C."/>
            <person name="Castanera R."/>
            <person name="Culley D."/>
            <person name="Daum C."/>
            <person name="Ezra D."/>
            <person name="Gonzalez J."/>
            <person name="Henrissat B."/>
            <person name="Kuo A."/>
            <person name="Liang C."/>
            <person name="Lipzen A."/>
            <person name="Lutzoni F."/>
            <person name="Magnuson J."/>
            <person name="Mondo S."/>
            <person name="Nolan M."/>
            <person name="Ohm R."/>
            <person name="Pangilinan J."/>
            <person name="Park H.-J."/>
            <person name="Ramirez L."/>
            <person name="Alfaro M."/>
            <person name="Sun H."/>
            <person name="Tritt A."/>
            <person name="Yoshinaga Y."/>
            <person name="Zwiers L.-H."/>
            <person name="Turgeon B."/>
            <person name="Goodwin S."/>
            <person name="Spatafora J."/>
            <person name="Crous P."/>
            <person name="Grigoriev I."/>
        </authorList>
    </citation>
    <scope>NUCLEOTIDE SEQUENCE</scope>
    <source>
        <strain evidence="2">CBS 269.34</strain>
    </source>
</reference>
<evidence type="ECO:0000313" key="2">
    <source>
        <dbReference type="EMBL" id="KAF2493672.1"/>
    </source>
</evidence>
<dbReference type="AlphaFoldDB" id="A0A6A6QN38"/>
<accession>A0A6A6QN38</accession>
<gene>
    <name evidence="2" type="ORF">BU16DRAFT_563824</name>
</gene>
<evidence type="ECO:0000313" key="3">
    <source>
        <dbReference type="Proteomes" id="UP000799750"/>
    </source>
</evidence>
<dbReference type="OrthoDB" id="5226580at2759"/>
<dbReference type="EMBL" id="MU004192">
    <property type="protein sequence ID" value="KAF2493672.1"/>
    <property type="molecule type" value="Genomic_DNA"/>
</dbReference>
<feature type="region of interest" description="Disordered" evidence="1">
    <location>
        <begin position="255"/>
        <end position="276"/>
    </location>
</feature>
<name>A0A6A6QN38_9PEZI</name>
<dbReference type="Proteomes" id="UP000799750">
    <property type="component" value="Unassembled WGS sequence"/>
</dbReference>
<proteinExistence type="predicted"/>
<keyword evidence="3" id="KW-1185">Reference proteome</keyword>
<evidence type="ECO:0000256" key="1">
    <source>
        <dbReference type="SAM" id="MobiDB-lite"/>
    </source>
</evidence>
<protein>
    <submittedName>
        <fullName evidence="2">Uncharacterized protein</fullName>
    </submittedName>
</protein>